<accession>A0A0J8G0W8</accession>
<proteinExistence type="predicted"/>
<sequence length="67" mass="7963">MPALFYAEQVTNSYGWEMAMANEHKQRDEPERAQPGQRHEEEKPQTWKHPDDGTELSERDQERPLKP</sequence>
<keyword evidence="3" id="KW-1185">Reference proteome</keyword>
<dbReference type="STRING" id="1674920.ACR52_15920"/>
<evidence type="ECO:0000313" key="2">
    <source>
        <dbReference type="EMBL" id="KMT54649.1"/>
    </source>
</evidence>
<dbReference type="Proteomes" id="UP000037551">
    <property type="component" value="Unassembled WGS sequence"/>
</dbReference>
<name>A0A0J8G0W8_9PSED</name>
<dbReference type="EMBL" id="LFMW01000010">
    <property type="protein sequence ID" value="KMT54649.1"/>
    <property type="molecule type" value="Genomic_DNA"/>
</dbReference>
<gene>
    <name evidence="2" type="ORF">ACR52_15920</name>
</gene>
<evidence type="ECO:0000256" key="1">
    <source>
        <dbReference type="SAM" id="MobiDB-lite"/>
    </source>
</evidence>
<feature type="compositionally biased region" description="Basic and acidic residues" evidence="1">
    <location>
        <begin position="22"/>
        <end position="67"/>
    </location>
</feature>
<organism evidence="2 3">
    <name type="scientific">Pseudomonas fildesensis</name>
    <dbReference type="NCBI Taxonomy" id="1674920"/>
    <lineage>
        <taxon>Bacteria</taxon>
        <taxon>Pseudomonadati</taxon>
        <taxon>Pseudomonadota</taxon>
        <taxon>Gammaproteobacteria</taxon>
        <taxon>Pseudomonadales</taxon>
        <taxon>Pseudomonadaceae</taxon>
        <taxon>Pseudomonas</taxon>
    </lineage>
</organism>
<feature type="region of interest" description="Disordered" evidence="1">
    <location>
        <begin position="19"/>
        <end position="67"/>
    </location>
</feature>
<reference evidence="2 3" key="1">
    <citation type="submission" date="2015-06" db="EMBL/GenBank/DDBJ databases">
        <title>Draft genome sequence of an Antarctic Pseudomonas sp. strain KG01 with full potential for biotechnological applications.</title>
        <authorList>
            <person name="Pavlov M.S."/>
            <person name="Lira F."/>
            <person name="Martinez J.L."/>
            <person name="Marshall S.H."/>
        </authorList>
    </citation>
    <scope>NUCLEOTIDE SEQUENCE [LARGE SCALE GENOMIC DNA]</scope>
    <source>
        <strain evidence="2 3">KG01</strain>
    </source>
</reference>
<dbReference type="AlphaFoldDB" id="A0A0J8G0W8"/>
<comment type="caution">
    <text evidence="2">The sequence shown here is derived from an EMBL/GenBank/DDBJ whole genome shotgun (WGS) entry which is preliminary data.</text>
</comment>
<protein>
    <submittedName>
        <fullName evidence="2">Uncharacterized protein</fullName>
    </submittedName>
</protein>
<evidence type="ECO:0000313" key="3">
    <source>
        <dbReference type="Proteomes" id="UP000037551"/>
    </source>
</evidence>
<dbReference type="PATRIC" id="fig|1674920.3.peg.1106"/>